<protein>
    <recommendedName>
        <fullName evidence="3">Virulence protein SciE type</fullName>
    </recommendedName>
</protein>
<proteinExistence type="predicted"/>
<gene>
    <name evidence="1" type="ORF">ZRA01_34630</name>
</gene>
<evidence type="ECO:0000313" key="2">
    <source>
        <dbReference type="Proteomes" id="UP000318422"/>
    </source>
</evidence>
<dbReference type="OrthoDB" id="5416084at2"/>
<accession>A0A4Y4D3N1</accession>
<reference evidence="1 2" key="1">
    <citation type="submission" date="2019-06" db="EMBL/GenBank/DDBJ databases">
        <title>Whole genome shotgun sequence of Zoogloea ramigera NBRC 15342.</title>
        <authorList>
            <person name="Hosoyama A."/>
            <person name="Uohara A."/>
            <person name="Ohji S."/>
            <person name="Ichikawa N."/>
        </authorList>
    </citation>
    <scope>NUCLEOTIDE SEQUENCE [LARGE SCALE GENOMIC DNA]</scope>
    <source>
        <strain evidence="1 2">NBRC 15342</strain>
    </source>
</reference>
<name>A0A4Y4D3N1_ZOORA</name>
<dbReference type="PIRSF" id="PIRSF029288">
    <property type="entry name" value="SciE_ImpE"/>
    <property type="match status" value="1"/>
</dbReference>
<organism evidence="1 2">
    <name type="scientific">Zoogloea ramigera</name>
    <dbReference type="NCBI Taxonomy" id="350"/>
    <lineage>
        <taxon>Bacteria</taxon>
        <taxon>Pseudomonadati</taxon>
        <taxon>Pseudomonadota</taxon>
        <taxon>Betaproteobacteria</taxon>
        <taxon>Rhodocyclales</taxon>
        <taxon>Zoogloeaceae</taxon>
        <taxon>Zoogloea</taxon>
    </lineage>
</organism>
<dbReference type="EMBL" id="BJNV01000082">
    <property type="protein sequence ID" value="GEC97390.1"/>
    <property type="molecule type" value="Genomic_DNA"/>
</dbReference>
<dbReference type="SUPFAM" id="SSF144059">
    <property type="entry name" value="ImpE-like"/>
    <property type="match status" value="1"/>
</dbReference>
<dbReference type="Gene3D" id="1.25.40.10">
    <property type="entry name" value="Tetratricopeptide repeat domain"/>
    <property type="match status" value="1"/>
</dbReference>
<dbReference type="RefSeq" id="WP_141354653.1">
    <property type="nucleotide sequence ID" value="NZ_BJNV01000082.1"/>
</dbReference>
<comment type="caution">
    <text evidence="1">The sequence shown here is derived from an EMBL/GenBank/DDBJ whole genome shotgun (WGS) entry which is preliminary data.</text>
</comment>
<keyword evidence="2" id="KW-1185">Reference proteome</keyword>
<dbReference type="Pfam" id="PF07024">
    <property type="entry name" value="ImpE"/>
    <property type="match status" value="1"/>
</dbReference>
<evidence type="ECO:0000313" key="1">
    <source>
        <dbReference type="EMBL" id="GEC97390.1"/>
    </source>
</evidence>
<dbReference type="Pfam" id="PF14559">
    <property type="entry name" value="TPR_19"/>
    <property type="match status" value="1"/>
</dbReference>
<dbReference type="Proteomes" id="UP000318422">
    <property type="component" value="Unassembled WGS sequence"/>
</dbReference>
<evidence type="ECO:0008006" key="3">
    <source>
        <dbReference type="Google" id="ProtNLM"/>
    </source>
</evidence>
<dbReference type="InterPro" id="IPR009211">
    <property type="entry name" value="TagJ"/>
</dbReference>
<dbReference type="InterPro" id="IPR011990">
    <property type="entry name" value="TPR-like_helical_dom_sf"/>
</dbReference>
<sequence>MNPVQAAERAIREGSVDEALQLLQSAVRASPGDAALRIFLFQLLAVQGQWERSLNQLNVAAELDASALAMAQMYRETLHCEALRADVFAGRRSPVIFGQPDDWLALLIESLLTAGQGRPDAAEALRQRAFEAAPSSAGSIDGQAFSWIADADMRLGPVCEAVINGRYYWLPFARLSRVVIDKPEDLRDTVWMPAHFMFTNGGESVGVIPTRYVGSEQHPDPLVRLSRRTEWVEAPAGVFSGLGQRVLATDVGEFPLMDVREILIAPAADSGE</sequence>
<dbReference type="AlphaFoldDB" id="A0A4Y4D3N1"/>